<organism evidence="2 3">
    <name type="scientific">Shimia sagamensis</name>
    <dbReference type="NCBI Taxonomy" id="1566352"/>
    <lineage>
        <taxon>Bacteria</taxon>
        <taxon>Pseudomonadati</taxon>
        <taxon>Pseudomonadota</taxon>
        <taxon>Alphaproteobacteria</taxon>
        <taxon>Rhodobacterales</taxon>
        <taxon>Roseobacteraceae</taxon>
    </lineage>
</organism>
<keyword evidence="1" id="KW-1133">Transmembrane helix</keyword>
<accession>A0ABY1PG53</accession>
<evidence type="ECO:0000256" key="1">
    <source>
        <dbReference type="SAM" id="Phobius"/>
    </source>
</evidence>
<reference evidence="2 3" key="1">
    <citation type="submission" date="2017-05" db="EMBL/GenBank/DDBJ databases">
        <authorList>
            <person name="Varghese N."/>
            <person name="Submissions S."/>
        </authorList>
    </citation>
    <scope>NUCLEOTIDE SEQUENCE [LARGE SCALE GENOMIC DNA]</scope>
    <source>
        <strain evidence="2 3">DSM 29734</strain>
    </source>
</reference>
<gene>
    <name evidence="2" type="ORF">SAMN06265373_108153</name>
</gene>
<sequence length="106" mass="11468">MKSLPVLAYVVAGGVALSVFTGWQGYRAGNAACEAANAAALRDTQSDLFDLADRLSVTSARLVAEEAVQTVKSEGIEHEARNDFDPCRVPSDSSLQRLKRRWAVED</sequence>
<comment type="caution">
    <text evidence="2">The sequence shown here is derived from an EMBL/GenBank/DDBJ whole genome shotgun (WGS) entry which is preliminary data.</text>
</comment>
<feature type="transmembrane region" description="Helical" evidence="1">
    <location>
        <begin position="6"/>
        <end position="23"/>
    </location>
</feature>
<name>A0ABY1PG53_9RHOB</name>
<dbReference type="Proteomes" id="UP001157961">
    <property type="component" value="Unassembled WGS sequence"/>
</dbReference>
<proteinExistence type="predicted"/>
<keyword evidence="1" id="KW-0472">Membrane</keyword>
<evidence type="ECO:0000313" key="2">
    <source>
        <dbReference type="EMBL" id="SMP32269.1"/>
    </source>
</evidence>
<protein>
    <submittedName>
        <fullName evidence="2">Uncharacterized protein</fullName>
    </submittedName>
</protein>
<keyword evidence="3" id="KW-1185">Reference proteome</keyword>
<dbReference type="EMBL" id="FXTY01000008">
    <property type="protein sequence ID" value="SMP32269.1"/>
    <property type="molecule type" value="Genomic_DNA"/>
</dbReference>
<keyword evidence="1" id="KW-0812">Transmembrane</keyword>
<evidence type="ECO:0000313" key="3">
    <source>
        <dbReference type="Proteomes" id="UP001157961"/>
    </source>
</evidence>
<dbReference type="RefSeq" id="WP_283427452.1">
    <property type="nucleotide sequence ID" value="NZ_FXTY01000008.1"/>
</dbReference>